<evidence type="ECO:0008006" key="4">
    <source>
        <dbReference type="Google" id="ProtNLM"/>
    </source>
</evidence>
<dbReference type="InterPro" id="IPR024470">
    <property type="entry name" value="DUF2545"/>
</dbReference>
<evidence type="ECO:0000256" key="1">
    <source>
        <dbReference type="SAM" id="Phobius"/>
    </source>
</evidence>
<organism evidence="2 3">
    <name type="scientific">Citrobacter youngae ATCC 29220</name>
    <dbReference type="NCBI Taxonomy" id="500640"/>
    <lineage>
        <taxon>Bacteria</taxon>
        <taxon>Pseudomonadati</taxon>
        <taxon>Pseudomonadota</taxon>
        <taxon>Gammaproteobacteria</taxon>
        <taxon>Enterobacterales</taxon>
        <taxon>Enterobacteriaceae</taxon>
        <taxon>Citrobacter</taxon>
        <taxon>Citrobacter freundii complex</taxon>
    </lineage>
</organism>
<accession>D4B742</accession>
<comment type="caution">
    <text evidence="2">The sequence shown here is derived from an EMBL/GenBank/DDBJ whole genome shotgun (WGS) entry which is preliminary data.</text>
</comment>
<dbReference type="Proteomes" id="UP000003880">
    <property type="component" value="Unassembled WGS sequence"/>
</dbReference>
<feature type="transmembrane region" description="Helical" evidence="1">
    <location>
        <begin position="84"/>
        <end position="101"/>
    </location>
</feature>
<protein>
    <recommendedName>
        <fullName evidence="4">Inner membrane protein</fullName>
    </recommendedName>
</protein>
<keyword evidence="1" id="KW-1133">Transmembrane helix</keyword>
<evidence type="ECO:0000313" key="2">
    <source>
        <dbReference type="EMBL" id="EFE09972.1"/>
    </source>
</evidence>
<dbReference type="eggNOG" id="ENOG5031QN8">
    <property type="taxonomic scope" value="Bacteria"/>
</dbReference>
<feature type="transmembrane region" description="Helical" evidence="1">
    <location>
        <begin position="26"/>
        <end position="47"/>
    </location>
</feature>
<feature type="transmembrane region" description="Helical" evidence="1">
    <location>
        <begin position="53"/>
        <end position="72"/>
    </location>
</feature>
<sequence length="106" mass="11840">MGIILEYKLRECKDLRKVLRQTGGIAMLYFWTFLALSILSVSCYIWQVMGAAASISAFIGMVILTALIYVFTMRLTNGNEMVTGLFLFLAPTCGLIIRFMVGDGKQ</sequence>
<dbReference type="HOGENOM" id="CLU_176100_0_0_6"/>
<dbReference type="EMBL" id="ABWL02000002">
    <property type="protein sequence ID" value="EFE09972.1"/>
    <property type="molecule type" value="Genomic_DNA"/>
</dbReference>
<evidence type="ECO:0000313" key="3">
    <source>
        <dbReference type="Proteomes" id="UP000003880"/>
    </source>
</evidence>
<dbReference type="Pfam" id="PF10810">
    <property type="entry name" value="DUF2545"/>
    <property type="match status" value="1"/>
</dbReference>
<reference evidence="2 3" key="1">
    <citation type="submission" date="2010-02" db="EMBL/GenBank/DDBJ databases">
        <authorList>
            <person name="Weinstock G."/>
            <person name="Sodergren E."/>
            <person name="Clifton S."/>
            <person name="Fulton L."/>
            <person name="Fulton B."/>
            <person name="Courtney L."/>
            <person name="Fronick C."/>
            <person name="Harrison M."/>
            <person name="Strong C."/>
            <person name="Farmer C."/>
            <person name="Delahaunty K."/>
            <person name="Markovic C."/>
            <person name="Hall O."/>
            <person name="Minx P."/>
            <person name="Tomlinson C."/>
            <person name="Mitreva M."/>
            <person name="Nelson J."/>
            <person name="Hou S."/>
            <person name="Wollam A."/>
            <person name="Pepin K.H."/>
            <person name="Johnson M."/>
            <person name="Bhonagiri V."/>
            <person name="Zhang X."/>
            <person name="Suruliraj S."/>
            <person name="Warren W."/>
            <person name="Chinwalla A."/>
            <person name="Mardis E.R."/>
            <person name="Wilson R.K."/>
        </authorList>
    </citation>
    <scope>NUCLEOTIDE SEQUENCE [LARGE SCALE GENOMIC DNA]</scope>
    <source>
        <strain evidence="2 3">ATCC 29220</strain>
    </source>
</reference>
<proteinExistence type="predicted"/>
<keyword evidence="1" id="KW-0812">Transmembrane</keyword>
<keyword evidence="1" id="KW-0472">Membrane</keyword>
<gene>
    <name evidence="2" type="ORF">CIT292_06137</name>
</gene>
<name>D4B742_9ENTR</name>
<dbReference type="AlphaFoldDB" id="D4B742"/>